<accession>A0ABN5B389</accession>
<keyword evidence="1" id="KW-0408">Iron</keyword>
<protein>
    <submittedName>
        <fullName evidence="3">Ferrous iron transport protein A</fullName>
    </submittedName>
</protein>
<dbReference type="InterPro" id="IPR038157">
    <property type="entry name" value="FeoA_core_dom"/>
</dbReference>
<dbReference type="Proteomes" id="UP000258016">
    <property type="component" value="Chromosome"/>
</dbReference>
<reference evidence="3 4" key="1">
    <citation type="submission" date="2017-03" db="EMBL/GenBank/DDBJ databases">
        <title>Complete genome sequence of Blastomonas fulva degrading microcsystin LR.</title>
        <authorList>
            <person name="Lee H.-g."/>
            <person name="Jin L."/>
            <person name="oh H.-M."/>
        </authorList>
    </citation>
    <scope>NUCLEOTIDE SEQUENCE [LARGE SCALE GENOMIC DNA]</scope>
    <source>
        <strain evidence="3 4">T2</strain>
    </source>
</reference>
<proteinExistence type="predicted"/>
<dbReference type="GeneID" id="303485458"/>
<organism evidence="3 4">
    <name type="scientific">Blastomonas fulva</name>
    <dbReference type="NCBI Taxonomy" id="1550728"/>
    <lineage>
        <taxon>Bacteria</taxon>
        <taxon>Pseudomonadati</taxon>
        <taxon>Pseudomonadota</taxon>
        <taxon>Alphaproteobacteria</taxon>
        <taxon>Sphingomonadales</taxon>
        <taxon>Sphingomonadaceae</taxon>
        <taxon>Blastomonas</taxon>
    </lineage>
</organism>
<evidence type="ECO:0000313" key="4">
    <source>
        <dbReference type="Proteomes" id="UP000258016"/>
    </source>
</evidence>
<keyword evidence="4" id="KW-1185">Reference proteome</keyword>
<dbReference type="EMBL" id="CP020083">
    <property type="protein sequence ID" value="ASR51366.1"/>
    <property type="molecule type" value="Genomic_DNA"/>
</dbReference>
<dbReference type="SMART" id="SM00899">
    <property type="entry name" value="FeoA"/>
    <property type="match status" value="1"/>
</dbReference>
<dbReference type="Gene3D" id="2.30.30.90">
    <property type="match status" value="1"/>
</dbReference>
<gene>
    <name evidence="3" type="ORF">B5J99_07735</name>
</gene>
<dbReference type="SUPFAM" id="SSF50037">
    <property type="entry name" value="C-terminal domain of transcriptional repressors"/>
    <property type="match status" value="1"/>
</dbReference>
<sequence>MLLDQLPTGQRAEISAIDWSVLPADEGKRLRALGVDEGASVTIRHRGIFFGRDPIALSIGRMTVAIRRVHARAITLRAPDAAPETIA</sequence>
<dbReference type="InterPro" id="IPR007167">
    <property type="entry name" value="Fe-transptr_FeoA-like"/>
</dbReference>
<evidence type="ECO:0000256" key="1">
    <source>
        <dbReference type="ARBA" id="ARBA00023004"/>
    </source>
</evidence>
<evidence type="ECO:0000313" key="3">
    <source>
        <dbReference type="EMBL" id="ASR51366.1"/>
    </source>
</evidence>
<dbReference type="Pfam" id="PF04023">
    <property type="entry name" value="FeoA"/>
    <property type="match status" value="1"/>
</dbReference>
<dbReference type="RefSeq" id="WP_054135416.1">
    <property type="nucleotide sequence ID" value="NZ_CP020083.1"/>
</dbReference>
<name>A0ABN5B389_9SPHN</name>
<dbReference type="InterPro" id="IPR008988">
    <property type="entry name" value="Transcriptional_repressor_C"/>
</dbReference>
<feature type="domain" description="Ferrous iron transporter FeoA-like" evidence="2">
    <location>
        <begin position="1"/>
        <end position="78"/>
    </location>
</feature>
<evidence type="ECO:0000259" key="2">
    <source>
        <dbReference type="SMART" id="SM00899"/>
    </source>
</evidence>